<evidence type="ECO:0000313" key="2">
    <source>
        <dbReference type="EMBL" id="MDR6301540.1"/>
    </source>
</evidence>
<evidence type="ECO:0000313" key="3">
    <source>
        <dbReference type="Proteomes" id="UP001257659"/>
    </source>
</evidence>
<proteinExistence type="predicted"/>
<name>A0ABU1K8F5_9FLAO</name>
<dbReference type="Gene3D" id="2.40.160.40">
    <property type="entry name" value="monomeric porin ompg"/>
    <property type="match status" value="1"/>
</dbReference>
<accession>A0ABU1K8F5</accession>
<dbReference type="SUPFAM" id="SSF56935">
    <property type="entry name" value="Porins"/>
    <property type="match status" value="1"/>
</dbReference>
<dbReference type="EMBL" id="JAVDQA010000006">
    <property type="protein sequence ID" value="MDR6301540.1"/>
    <property type="molecule type" value="Genomic_DNA"/>
</dbReference>
<gene>
    <name evidence="2" type="ORF">GGR31_002209</name>
</gene>
<dbReference type="InterPro" id="IPR053713">
    <property type="entry name" value="Bact_OM_Channel_sf"/>
</dbReference>
<evidence type="ECO:0008006" key="4">
    <source>
        <dbReference type="Google" id="ProtNLM"/>
    </source>
</evidence>
<keyword evidence="3" id="KW-1185">Reference proteome</keyword>
<reference evidence="2 3" key="1">
    <citation type="submission" date="2023-07" db="EMBL/GenBank/DDBJ databases">
        <title>Genomic Encyclopedia of Type Strains, Phase IV (KMG-IV): sequencing the most valuable type-strain genomes for metagenomic binning, comparative biology and taxonomic classification.</title>
        <authorList>
            <person name="Goeker M."/>
        </authorList>
    </citation>
    <scope>NUCLEOTIDE SEQUENCE [LARGE SCALE GENOMIC DNA]</scope>
    <source>
        <strain evidence="2 3">DSM 102814</strain>
    </source>
</reference>
<dbReference type="InterPro" id="IPR011486">
    <property type="entry name" value="BBP2"/>
</dbReference>
<protein>
    <recommendedName>
        <fullName evidence="4">Beta-barrel porin-2, OmpL-like. bbp2</fullName>
    </recommendedName>
</protein>
<dbReference type="Proteomes" id="UP001257659">
    <property type="component" value="Unassembled WGS sequence"/>
</dbReference>
<comment type="caution">
    <text evidence="2">The sequence shown here is derived from an EMBL/GenBank/DDBJ whole genome shotgun (WGS) entry which is preliminary data.</text>
</comment>
<evidence type="ECO:0000256" key="1">
    <source>
        <dbReference type="ARBA" id="ARBA00022729"/>
    </source>
</evidence>
<organism evidence="2 3">
    <name type="scientific">Mesonia maritima</name>
    <dbReference type="NCBI Taxonomy" id="1793873"/>
    <lineage>
        <taxon>Bacteria</taxon>
        <taxon>Pseudomonadati</taxon>
        <taxon>Bacteroidota</taxon>
        <taxon>Flavobacteriia</taxon>
        <taxon>Flavobacteriales</taxon>
        <taxon>Flavobacteriaceae</taxon>
        <taxon>Mesonia</taxon>
    </lineage>
</organism>
<dbReference type="RefSeq" id="WP_309729039.1">
    <property type="nucleotide sequence ID" value="NZ_JAVDQA010000006.1"/>
</dbReference>
<keyword evidence="1" id="KW-0732">Signal</keyword>
<sequence>MKNKNLISLFLAIPFFVMSQNNDKAQPQVSMLLFVDTYYIYDFNNAQTDYRQDFLFNHNRHNETNLNLGLLKLAVEQEKYRVNLGLQVGTYAIDNYSAENETARLIHEANVGIALDENEKIWLDAGILPSHIGFESAISINNPSLTRSLAAENSPYFLTGFRLSYKINEHWDFAALLVNGWQRIQKVKGNSIPSGGTQLNYHKNDFSFNWSTFVGSEFPNEERKMRYFNDFFVTQKFGELSLTAGFDIGWQQIEKNSKHYDYWYTPTLIGHYQFTSEFATALRFEYYNDENGVIINPSQNGFNTFGTSLNFDYQPFSNLYLRTEARYFKGNDDYFNAKENFQDDDFFIGFSLAYKFTKEF</sequence>
<dbReference type="Pfam" id="PF07642">
    <property type="entry name" value="BBP2"/>
    <property type="match status" value="1"/>
</dbReference>